<protein>
    <recommendedName>
        <fullName evidence="1">Pyridoxamine 5'-phosphate oxidase-like domain-containing protein</fullName>
    </recommendedName>
</protein>
<dbReference type="Pfam" id="PF22696">
    <property type="entry name" value="Putative_PNPOx_2"/>
    <property type="match status" value="1"/>
</dbReference>
<dbReference type="SUPFAM" id="SSF50475">
    <property type="entry name" value="FMN-binding split barrel"/>
    <property type="match status" value="1"/>
</dbReference>
<name>A0A0R2L8P6_9LACO</name>
<reference evidence="2 3" key="1">
    <citation type="journal article" date="2015" name="Genome Announc.">
        <title>Expanding the biotechnology potential of lactobacilli through comparative genomics of 213 strains and associated genera.</title>
        <authorList>
            <person name="Sun Z."/>
            <person name="Harris H.M."/>
            <person name="McCann A."/>
            <person name="Guo C."/>
            <person name="Argimon S."/>
            <person name="Zhang W."/>
            <person name="Yang X."/>
            <person name="Jeffery I.B."/>
            <person name="Cooney J.C."/>
            <person name="Kagawa T.F."/>
            <person name="Liu W."/>
            <person name="Song Y."/>
            <person name="Salvetti E."/>
            <person name="Wrobel A."/>
            <person name="Rasinkangas P."/>
            <person name="Parkhill J."/>
            <person name="Rea M.C."/>
            <person name="O'Sullivan O."/>
            <person name="Ritari J."/>
            <person name="Douillard F.P."/>
            <person name="Paul Ross R."/>
            <person name="Yang R."/>
            <person name="Briner A.E."/>
            <person name="Felis G.E."/>
            <person name="de Vos W.M."/>
            <person name="Barrangou R."/>
            <person name="Klaenhammer T.R."/>
            <person name="Caufield P.W."/>
            <person name="Cui Y."/>
            <person name="Zhang H."/>
            <person name="O'Toole P.W."/>
        </authorList>
    </citation>
    <scope>NUCLEOTIDE SEQUENCE [LARGE SCALE GENOMIC DNA]</scope>
    <source>
        <strain evidence="2 3">DSM 22696</strain>
    </source>
</reference>
<dbReference type="InterPro" id="IPR012349">
    <property type="entry name" value="Split_barrel_FMN-bd"/>
</dbReference>
<dbReference type="Gene3D" id="2.30.110.10">
    <property type="entry name" value="Electron Transport, Fmn-binding Protein, Chain A"/>
    <property type="match status" value="1"/>
</dbReference>
<feature type="domain" description="Pyridoxamine 5'-phosphate oxidase-like" evidence="1">
    <location>
        <begin position="12"/>
        <end position="140"/>
    </location>
</feature>
<keyword evidence="3" id="KW-1185">Reference proteome</keyword>
<organism evidence="2 3">
    <name type="scientific">Furfurilactobacillus siliginis</name>
    <dbReference type="NCBI Taxonomy" id="348151"/>
    <lineage>
        <taxon>Bacteria</taxon>
        <taxon>Bacillati</taxon>
        <taxon>Bacillota</taxon>
        <taxon>Bacilli</taxon>
        <taxon>Lactobacillales</taxon>
        <taxon>Lactobacillaceae</taxon>
        <taxon>Furfurilactobacillus</taxon>
    </lineage>
</organism>
<gene>
    <name evidence="2" type="ORF">IV55_GL001861</name>
</gene>
<comment type="caution">
    <text evidence="2">The sequence shown here is derived from an EMBL/GenBank/DDBJ whole genome shotgun (WGS) entry which is preliminary data.</text>
</comment>
<dbReference type="Proteomes" id="UP000051139">
    <property type="component" value="Unassembled WGS sequence"/>
</dbReference>
<dbReference type="AlphaFoldDB" id="A0A0R2L8P6"/>
<accession>A0A0R2L8P6</accession>
<dbReference type="OrthoDB" id="2146997at2"/>
<evidence type="ECO:0000313" key="2">
    <source>
        <dbReference type="EMBL" id="KRN95756.1"/>
    </source>
</evidence>
<proteinExistence type="predicted"/>
<dbReference type="PATRIC" id="fig|348151.3.peg.1913"/>
<sequence>MMTDNIALLQQVYSSADKLALATSLNGTADVKILNFVWFKDEPDTLYFSSVKGTNAAAIYANNPDAALITVPQDDTPNNPYVRAHHITITPSTKTMAELLPRYLELVPNYQHTWDAIGDSLVVYKITLHDVHVDAGLGQEKIDLTF</sequence>
<evidence type="ECO:0000313" key="3">
    <source>
        <dbReference type="Proteomes" id="UP000051139"/>
    </source>
</evidence>
<dbReference type="InterPro" id="IPR055196">
    <property type="entry name" value="Putative_PNPOx_2"/>
</dbReference>
<dbReference type="STRING" id="348151.IV55_GL001861"/>
<evidence type="ECO:0000259" key="1">
    <source>
        <dbReference type="Pfam" id="PF22696"/>
    </source>
</evidence>
<dbReference type="EMBL" id="JQCB01000007">
    <property type="protein sequence ID" value="KRN95756.1"/>
    <property type="molecule type" value="Genomic_DNA"/>
</dbReference>